<dbReference type="WBParaSite" id="BTMF_0001418801-mRNA-1">
    <property type="protein sequence ID" value="BTMF_0001418801-mRNA-1"/>
    <property type="gene ID" value="BTMF_0001418801"/>
</dbReference>
<dbReference type="GO" id="GO:0006261">
    <property type="term" value="P:DNA-templated DNA replication"/>
    <property type="evidence" value="ECO:0007669"/>
    <property type="project" value="TreeGrafter"/>
</dbReference>
<evidence type="ECO:0000313" key="6">
    <source>
        <dbReference type="WBParaSite" id="BTMF_0001418801-mRNA-1"/>
    </source>
</evidence>
<evidence type="ECO:0000313" key="4">
    <source>
        <dbReference type="EMBL" id="VDO41674.1"/>
    </source>
</evidence>
<dbReference type="Proteomes" id="UP000280834">
    <property type="component" value="Unassembled WGS sequence"/>
</dbReference>
<evidence type="ECO:0000256" key="2">
    <source>
        <dbReference type="ARBA" id="ARBA00023242"/>
    </source>
</evidence>
<dbReference type="STRING" id="42155.A0A0R3R2E8"/>
<comment type="subcellular location">
    <subcellularLocation>
        <location evidence="1">Nucleus</location>
    </subcellularLocation>
</comment>
<reference evidence="4 5" key="2">
    <citation type="submission" date="2018-11" db="EMBL/GenBank/DDBJ databases">
        <authorList>
            <consortium name="Pathogen Informatics"/>
        </authorList>
    </citation>
    <scope>NUCLEOTIDE SEQUENCE [LARGE SCALE GENOMIC DNA]</scope>
</reference>
<accession>A0A0R3R2E8</accession>
<organism evidence="6">
    <name type="scientific">Brugia timori</name>
    <dbReference type="NCBI Taxonomy" id="42155"/>
    <lineage>
        <taxon>Eukaryota</taxon>
        <taxon>Metazoa</taxon>
        <taxon>Ecdysozoa</taxon>
        <taxon>Nematoda</taxon>
        <taxon>Chromadorea</taxon>
        <taxon>Rhabditida</taxon>
        <taxon>Spirurina</taxon>
        <taxon>Spiruromorpha</taxon>
        <taxon>Filarioidea</taxon>
        <taxon>Onchocercidae</taxon>
        <taxon>Brugia</taxon>
    </lineage>
</organism>
<evidence type="ECO:0000259" key="3">
    <source>
        <dbReference type="Pfam" id="PF00808"/>
    </source>
</evidence>
<dbReference type="EMBL" id="UZAG01018944">
    <property type="protein sequence ID" value="VDO41674.1"/>
    <property type="molecule type" value="Genomic_DNA"/>
</dbReference>
<evidence type="ECO:0000256" key="1">
    <source>
        <dbReference type="ARBA" id="ARBA00004123"/>
    </source>
</evidence>
<dbReference type="AlphaFoldDB" id="A0A0R3R2E8"/>
<dbReference type="GO" id="GO:0008622">
    <property type="term" value="C:epsilon DNA polymerase complex"/>
    <property type="evidence" value="ECO:0007669"/>
    <property type="project" value="TreeGrafter"/>
</dbReference>
<dbReference type="SUPFAM" id="SSF47113">
    <property type="entry name" value="Histone-fold"/>
    <property type="match status" value="1"/>
</dbReference>
<dbReference type="InterPro" id="IPR050568">
    <property type="entry name" value="Transcr_DNA_Rep_Reg"/>
</dbReference>
<dbReference type="InterPro" id="IPR009072">
    <property type="entry name" value="Histone-fold"/>
</dbReference>
<dbReference type="InterPro" id="IPR003958">
    <property type="entry name" value="CBFA_NFYB_domain"/>
</dbReference>
<proteinExistence type="predicted"/>
<reference evidence="6" key="1">
    <citation type="submission" date="2017-02" db="UniProtKB">
        <authorList>
            <consortium name="WormBaseParasite"/>
        </authorList>
    </citation>
    <scope>IDENTIFICATION</scope>
</reference>
<dbReference type="Pfam" id="PF00808">
    <property type="entry name" value="CBFD_NFYB_HMF"/>
    <property type="match status" value="1"/>
</dbReference>
<dbReference type="CDD" id="cd22929">
    <property type="entry name" value="HFD_POLE4-like"/>
    <property type="match status" value="1"/>
</dbReference>
<protein>
    <submittedName>
        <fullName evidence="6">CBFD_NFYB_HMF domain-containing protein</fullName>
    </submittedName>
</protein>
<name>A0A0R3R2E8_9BILA</name>
<feature type="domain" description="Transcription factor CBF/NF-Y/archaeal histone" evidence="3">
    <location>
        <begin position="23"/>
        <end position="82"/>
    </location>
</feature>
<gene>
    <name evidence="4" type="ORF">BTMF_LOCUS12184</name>
</gene>
<dbReference type="PANTHER" id="PTHR10252">
    <property type="entry name" value="HISTONE-LIKE TRANSCRIPTION FACTOR CCAAT-RELATED"/>
    <property type="match status" value="1"/>
</dbReference>
<dbReference type="GO" id="GO:0046982">
    <property type="term" value="F:protein heterodimerization activity"/>
    <property type="evidence" value="ECO:0007669"/>
    <property type="project" value="InterPro"/>
</dbReference>
<evidence type="ECO:0000313" key="5">
    <source>
        <dbReference type="Proteomes" id="UP000280834"/>
    </source>
</evidence>
<keyword evidence="2" id="KW-0539">Nucleus</keyword>
<sequence>MNLFFPLCRTMENFANSATHTTQLPVTRVKKIFRLCSNCTNISTEAVHLLTFAAERFIGLLAKVAYGQAVFDKRKTLQLKDLGRGFVWSLWNRTFFSEFCVKNYEPFSFLDGTLDGWPEISGGKRGFGNGSSGVVTTGISERFFPLSADEKQEDLNVDINDSNEIFGFDDSLEESEPPLDDQIAEKLDSAVTAEKTEMVDVISEIQSPKQAVFGHYGYYLPMNSTVATLTQTANIEVGVDMKHNKQKEEEMEIDTSTQYDSLNRTGFEMATDTVEVPSNI</sequence>
<keyword evidence="5" id="KW-1185">Reference proteome</keyword>
<dbReference type="PANTHER" id="PTHR10252:SF79">
    <property type="entry name" value="DNA POLYMERASE EPSILON SUBUNIT 4"/>
    <property type="match status" value="1"/>
</dbReference>
<dbReference type="Gene3D" id="1.10.20.10">
    <property type="entry name" value="Histone, subunit A"/>
    <property type="match status" value="1"/>
</dbReference>